<proteinExistence type="predicted"/>
<evidence type="ECO:0000313" key="3">
    <source>
        <dbReference type="EMBL" id="RZU45343.1"/>
    </source>
</evidence>
<organism evidence="3 4">
    <name type="scientific">Fluviicoccus keumensis</name>
    <dbReference type="NCBI Taxonomy" id="1435465"/>
    <lineage>
        <taxon>Bacteria</taxon>
        <taxon>Pseudomonadati</taxon>
        <taxon>Pseudomonadota</taxon>
        <taxon>Gammaproteobacteria</taxon>
        <taxon>Moraxellales</taxon>
        <taxon>Moraxellaceae</taxon>
        <taxon>Fluviicoccus</taxon>
    </lineage>
</organism>
<sequence>MPMINLPTGNIHYRDAGSGEPLLLLSANPGDSRDFAAVLPELARHFRVIAPDWPGYGRSTPAVAAEAISTGYFATVLRQLVEALGLPPVRIIGNSVGGNVAVRLAAECPERVKALVLVAPGGFTGQNLFTRAFCRWQGSRLSLPPKVFASLYLRRRTAVVRDMLDRAATEQASSSALAVNRAVWRSFGDPDNDVREIAGRIAAPATLVFGRYDPVISPWTDGRSARRCLPEAVWSVLPCGHAAFAEMPEAFLETVSGFLMDPARCAPASGSGVPG</sequence>
<dbReference type="InterPro" id="IPR000639">
    <property type="entry name" value="Epox_hydrolase-like"/>
</dbReference>
<dbReference type="GO" id="GO:0016787">
    <property type="term" value="F:hydrolase activity"/>
    <property type="evidence" value="ECO:0007669"/>
    <property type="project" value="UniProtKB-KW"/>
</dbReference>
<dbReference type="SUPFAM" id="SSF53474">
    <property type="entry name" value="alpha/beta-Hydrolases"/>
    <property type="match status" value="1"/>
</dbReference>
<dbReference type="PANTHER" id="PTHR43798:SF31">
    <property type="entry name" value="AB HYDROLASE SUPERFAMILY PROTEIN YCLE"/>
    <property type="match status" value="1"/>
</dbReference>
<feature type="domain" description="AB hydrolase-1" evidence="2">
    <location>
        <begin position="21"/>
        <end position="246"/>
    </location>
</feature>
<dbReference type="InterPro" id="IPR029058">
    <property type="entry name" value="AB_hydrolase_fold"/>
</dbReference>
<comment type="caution">
    <text evidence="3">The sequence shown here is derived from an EMBL/GenBank/DDBJ whole genome shotgun (WGS) entry which is preliminary data.</text>
</comment>
<accession>A0A4Q7Z6H1</accession>
<evidence type="ECO:0000256" key="1">
    <source>
        <dbReference type="ARBA" id="ARBA00022801"/>
    </source>
</evidence>
<dbReference type="InterPro" id="IPR050266">
    <property type="entry name" value="AB_hydrolase_sf"/>
</dbReference>
<dbReference type="PRINTS" id="PR00111">
    <property type="entry name" value="ABHYDROLASE"/>
</dbReference>
<dbReference type="Proteomes" id="UP000292423">
    <property type="component" value="Unassembled WGS sequence"/>
</dbReference>
<dbReference type="Gene3D" id="3.40.50.1820">
    <property type="entry name" value="alpha/beta hydrolase"/>
    <property type="match status" value="1"/>
</dbReference>
<gene>
    <name evidence="3" type="ORF">EV700_2162</name>
</gene>
<dbReference type="PRINTS" id="PR00412">
    <property type="entry name" value="EPOXHYDRLASE"/>
</dbReference>
<evidence type="ECO:0000259" key="2">
    <source>
        <dbReference type="Pfam" id="PF00561"/>
    </source>
</evidence>
<keyword evidence="1 3" id="KW-0378">Hydrolase</keyword>
<dbReference type="RefSeq" id="WP_165391431.1">
    <property type="nucleotide sequence ID" value="NZ_SHKX01000012.1"/>
</dbReference>
<reference evidence="3 4" key="1">
    <citation type="submission" date="2019-02" db="EMBL/GenBank/DDBJ databases">
        <title>Genomic Encyclopedia of Type Strains, Phase IV (KMG-IV): sequencing the most valuable type-strain genomes for metagenomic binning, comparative biology and taxonomic classification.</title>
        <authorList>
            <person name="Goeker M."/>
        </authorList>
    </citation>
    <scope>NUCLEOTIDE SEQUENCE [LARGE SCALE GENOMIC DNA]</scope>
    <source>
        <strain evidence="3 4">DSM 105135</strain>
    </source>
</reference>
<dbReference type="GO" id="GO:0016020">
    <property type="term" value="C:membrane"/>
    <property type="evidence" value="ECO:0007669"/>
    <property type="project" value="TreeGrafter"/>
</dbReference>
<dbReference type="Pfam" id="PF00561">
    <property type="entry name" value="Abhydrolase_1"/>
    <property type="match status" value="1"/>
</dbReference>
<protein>
    <submittedName>
        <fullName evidence="3">2-hydroxymuconate-semialdehyde hydrolase</fullName>
    </submittedName>
</protein>
<dbReference type="PANTHER" id="PTHR43798">
    <property type="entry name" value="MONOACYLGLYCEROL LIPASE"/>
    <property type="match status" value="1"/>
</dbReference>
<name>A0A4Q7Z6H1_9GAMM</name>
<dbReference type="EMBL" id="SHKX01000012">
    <property type="protein sequence ID" value="RZU45343.1"/>
    <property type="molecule type" value="Genomic_DNA"/>
</dbReference>
<evidence type="ECO:0000313" key="4">
    <source>
        <dbReference type="Proteomes" id="UP000292423"/>
    </source>
</evidence>
<dbReference type="InterPro" id="IPR000073">
    <property type="entry name" value="AB_hydrolase_1"/>
</dbReference>
<keyword evidence="4" id="KW-1185">Reference proteome</keyword>
<dbReference type="AlphaFoldDB" id="A0A4Q7Z6H1"/>